<dbReference type="GO" id="GO:0009401">
    <property type="term" value="P:phosphoenolpyruvate-dependent sugar phosphotransferase system"/>
    <property type="evidence" value="ECO:0007669"/>
    <property type="project" value="InterPro"/>
</dbReference>
<dbReference type="PROSITE" id="PS51094">
    <property type="entry name" value="PTS_EIIA_TYPE_2"/>
    <property type="match status" value="1"/>
</dbReference>
<evidence type="ECO:0000259" key="6">
    <source>
        <dbReference type="PROSITE" id="PS51372"/>
    </source>
</evidence>
<dbReference type="InterPro" id="IPR002178">
    <property type="entry name" value="PTS_EIIA_type-2_dom"/>
</dbReference>
<dbReference type="InterPro" id="IPR036388">
    <property type="entry name" value="WH-like_DNA-bd_sf"/>
</dbReference>
<dbReference type="PANTHER" id="PTHR30185:SF18">
    <property type="entry name" value="TRANSCRIPTIONAL REGULATOR MTLR"/>
    <property type="match status" value="1"/>
</dbReference>
<dbReference type="InterPro" id="IPR013196">
    <property type="entry name" value="HTH_11"/>
</dbReference>
<dbReference type="OrthoDB" id="9776005at2"/>
<keyword evidence="8" id="KW-1185">Reference proteome</keyword>
<feature type="domain" description="PTS EIIB type-2" evidence="5">
    <location>
        <begin position="409"/>
        <end position="498"/>
    </location>
</feature>
<evidence type="ECO:0000256" key="2">
    <source>
        <dbReference type="ARBA" id="ARBA00023015"/>
    </source>
</evidence>
<dbReference type="AlphaFoldDB" id="I7J0S2"/>
<name>I7J0S2_9LACO</name>
<dbReference type="InterPro" id="IPR013011">
    <property type="entry name" value="PTS_EIIB_2"/>
</dbReference>
<proteinExistence type="predicted"/>
<dbReference type="InterPro" id="IPR016152">
    <property type="entry name" value="PTrfase/Anion_transptr"/>
</dbReference>
<dbReference type="SUPFAM" id="SSF55804">
    <property type="entry name" value="Phoshotransferase/anion transport protein"/>
    <property type="match status" value="1"/>
</dbReference>
<keyword evidence="3" id="KW-0804">Transcription</keyword>
<dbReference type="GO" id="GO:0008982">
    <property type="term" value="F:protein-N(PI)-phosphohistidine-sugar phosphotransferase activity"/>
    <property type="evidence" value="ECO:0007669"/>
    <property type="project" value="InterPro"/>
</dbReference>
<keyword evidence="1" id="KW-0808">Transferase</keyword>
<evidence type="ECO:0000259" key="4">
    <source>
        <dbReference type="PROSITE" id="PS51094"/>
    </source>
</evidence>
<dbReference type="EMBL" id="CAKD01000024">
    <property type="protein sequence ID" value="CCI85877.1"/>
    <property type="molecule type" value="Genomic_DNA"/>
</dbReference>
<dbReference type="InterPro" id="IPR050661">
    <property type="entry name" value="BglG_antiterminators"/>
</dbReference>
<dbReference type="Pfam" id="PF08279">
    <property type="entry name" value="HTH_11"/>
    <property type="match status" value="1"/>
</dbReference>
<dbReference type="CDD" id="cd05568">
    <property type="entry name" value="PTS_IIB_bgl_like"/>
    <property type="match status" value="1"/>
</dbReference>
<dbReference type="PROSITE" id="PS51372">
    <property type="entry name" value="PRD_2"/>
    <property type="match status" value="1"/>
</dbReference>
<dbReference type="Gene3D" id="1.10.10.10">
    <property type="entry name" value="Winged helix-like DNA-binding domain superfamily/Winged helix DNA-binding domain"/>
    <property type="match status" value="2"/>
</dbReference>
<dbReference type="Proteomes" id="UP000009311">
    <property type="component" value="Unassembled WGS sequence"/>
</dbReference>
<dbReference type="GO" id="GO:0006355">
    <property type="term" value="P:regulation of DNA-templated transcription"/>
    <property type="evidence" value="ECO:0007669"/>
    <property type="project" value="InterPro"/>
</dbReference>
<accession>I7J0S2</accession>
<evidence type="ECO:0000259" key="5">
    <source>
        <dbReference type="PROSITE" id="PS51099"/>
    </source>
</evidence>
<evidence type="ECO:0000313" key="8">
    <source>
        <dbReference type="Proteomes" id="UP000009311"/>
    </source>
</evidence>
<organism evidence="7 8">
    <name type="scientific">Lactobacillus pasteurii DSM 23907 = CRBIP 24.76</name>
    <dbReference type="NCBI Taxonomy" id="1423790"/>
    <lineage>
        <taxon>Bacteria</taxon>
        <taxon>Bacillati</taxon>
        <taxon>Bacillota</taxon>
        <taxon>Bacilli</taxon>
        <taxon>Lactobacillales</taxon>
        <taxon>Lactobacillaceae</taxon>
        <taxon>Lactobacillus</taxon>
    </lineage>
</organism>
<protein>
    <submittedName>
        <fullName evidence="7">Transcription regulator</fullName>
    </submittedName>
</protein>
<sequence length="683" mass="78944">MLYMTDRQKQIISNLYTSPEGITIGQLEKRIGVSRRTIYREFEDLRGLLARLGIELASDKRKYSLQGNNQDLDKIKEIVNQNQQQEVMTISQRESALTVLLLLRDEPQKILQFALDLNVSEATIKNDLDTIERTLKDYNIQLVRHKGVGIYVECDEIKRRQMLIGTILSQTNEYTFFRYLHGKEEINDFFLNIFDLAELNWIKTCLDQTIFEKIQPDSDRRITELILTFAISLMRIKKNQNIKNENKASSLLKYQGLIYSFLSVYTKKEAVKVLPGDVSYLASKLLASDKPEQQLYYDNDYELNISLKVKNFIRQVSDQMNWDFQKNPSFVNRLTQHVLALLSHHVSPLPNTKIESLDELSKRFNQLFEVIKEIWQVKFPEENLTTSELQLLLLYFANEYTSRQNVQKLNVLVICENGIGTSAILSNRLKQEFPEIKQIKLSKVSDLPNIDIDQYELIVSTLELNGFSRDYELVSPLLLQDEIDRIKLDLRSYEHKYVQAADTHNVEKKYDAEKLSKISIANLFCLELVNGIKVKQILKNSTDLEVLIRVILDRIDSSLVKDKEQIAQKIISRIKLAPIGLPNSNMALLHTSGSQIKRCMFLAFDLEQGIEMEAMDHNQITVTRMLLMLGPERLSEDEQAVMSMVSSMIVMNDNNLKLFNLGSQDMIKDAIANQYLSDLKASL</sequence>
<feature type="domain" description="PTS EIIA type-2" evidence="4">
    <location>
        <begin position="527"/>
        <end position="674"/>
    </location>
</feature>
<evidence type="ECO:0000256" key="3">
    <source>
        <dbReference type="ARBA" id="ARBA00023163"/>
    </source>
</evidence>
<dbReference type="Gene3D" id="3.40.930.10">
    <property type="entry name" value="Mannitol-specific EII, Chain A"/>
    <property type="match status" value="1"/>
</dbReference>
<evidence type="ECO:0000313" key="7">
    <source>
        <dbReference type="EMBL" id="CCI85877.1"/>
    </source>
</evidence>
<reference evidence="7 8" key="1">
    <citation type="submission" date="2012-06" db="EMBL/GenBank/DDBJ databases">
        <title>Draft Genome Sequence of Lactobacillus pasteurii CRBIP 24.76T.</title>
        <authorList>
            <person name="Cousin S."/>
            <person name="Bouchier C."/>
            <person name="Loux V."/>
            <person name="Ma L."/>
            <person name="Creno S."/>
            <person name="Bizet C."/>
            <person name="Clermont D."/>
        </authorList>
    </citation>
    <scope>NUCLEOTIDE SEQUENCE [LARGE SCALE GENOMIC DNA]</scope>
    <source>
        <strain evidence="8">CRBIP 24.76T</strain>
    </source>
</reference>
<feature type="domain" description="PRD" evidence="6">
    <location>
        <begin position="300"/>
        <end position="406"/>
    </location>
</feature>
<dbReference type="InterPro" id="IPR011608">
    <property type="entry name" value="PRD"/>
</dbReference>
<dbReference type="RefSeq" id="WP_009560438.1">
    <property type="nucleotide sequence ID" value="NZ_AYZN01000001.1"/>
</dbReference>
<dbReference type="STRING" id="1423790.BN53_07265"/>
<dbReference type="PATRIC" id="fig|1423790.3.peg.474"/>
<dbReference type="Pfam" id="PF00359">
    <property type="entry name" value="PTS_EIIA_2"/>
    <property type="match status" value="1"/>
</dbReference>
<dbReference type="InterPro" id="IPR036095">
    <property type="entry name" value="PTS_EIIB-like_sf"/>
</dbReference>
<dbReference type="PANTHER" id="PTHR30185">
    <property type="entry name" value="CRYPTIC BETA-GLUCOSIDE BGL OPERON ANTITERMINATOR"/>
    <property type="match status" value="1"/>
</dbReference>
<dbReference type="eggNOG" id="COG3711">
    <property type="taxonomic scope" value="Bacteria"/>
</dbReference>
<dbReference type="Gene3D" id="3.40.50.2300">
    <property type="match status" value="1"/>
</dbReference>
<gene>
    <name evidence="7" type="ORF">BN53_07265</name>
</gene>
<keyword evidence="2" id="KW-0805">Transcription regulation</keyword>
<evidence type="ECO:0000256" key="1">
    <source>
        <dbReference type="ARBA" id="ARBA00022679"/>
    </source>
</evidence>
<dbReference type="PROSITE" id="PS51099">
    <property type="entry name" value="PTS_EIIB_TYPE_2"/>
    <property type="match status" value="1"/>
</dbReference>
<comment type="caution">
    <text evidence="7">The sequence shown here is derived from an EMBL/GenBank/DDBJ whole genome shotgun (WGS) entry which is preliminary data.</text>
</comment>
<dbReference type="SUPFAM" id="SSF52794">
    <property type="entry name" value="PTS system IIB component-like"/>
    <property type="match status" value="1"/>
</dbReference>